<keyword evidence="2" id="KW-1185">Reference proteome</keyword>
<accession>A0A9W4GVJ6</accession>
<name>A0A9W4GVJ6_9ACTN</name>
<gene>
    <name evidence="1" type="ORF">SCOCK_720027</name>
</gene>
<reference evidence="1" key="1">
    <citation type="submission" date="2021-05" db="EMBL/GenBank/DDBJ databases">
        <authorList>
            <person name="Arsene-Ploetze F."/>
        </authorList>
    </citation>
    <scope>NUCLEOTIDE SEQUENCE</scope>
    <source>
        <strain evidence="1">DSM 42138</strain>
    </source>
</reference>
<sequence length="314" mass="35633">MSELAFFAQVVGRGTVHGLDCSSTPDQVTARLGDFGENLRHNLMWRDHGLVEFTWERPSRNEPWQGCQFTVQCHRLEHGLTPVPTFADLRTALTTLDCEVEEITPLTSDLDEYWQPESRVAILVGTRDGTLHQITGPVAPDYANLRRGLRSSRTERDQIRHLLDASDEDRLRWIGRNQPHGCERPAWWTGKLAVIDGTVSATPDKQLPCARLLLWMIQQSNELEVFDHAQRAERMAALSANLRWHLGPDELADLLPNADDIVRACLAALPEAGQVDSHRVRHLLNSCAPLRDQLDDALLCRELDRLLTLTHRTW</sequence>
<evidence type="ECO:0000313" key="2">
    <source>
        <dbReference type="Proteomes" id="UP001152519"/>
    </source>
</evidence>
<protein>
    <submittedName>
        <fullName evidence="1">Uncharacterized protein</fullName>
    </submittedName>
</protein>
<evidence type="ECO:0000313" key="1">
    <source>
        <dbReference type="EMBL" id="CAG6398667.1"/>
    </source>
</evidence>
<dbReference type="Proteomes" id="UP001152519">
    <property type="component" value="Unassembled WGS sequence"/>
</dbReference>
<organism evidence="1 2">
    <name type="scientific">Actinacidiphila cocklensis</name>
    <dbReference type="NCBI Taxonomy" id="887465"/>
    <lineage>
        <taxon>Bacteria</taxon>
        <taxon>Bacillati</taxon>
        <taxon>Actinomycetota</taxon>
        <taxon>Actinomycetes</taxon>
        <taxon>Kitasatosporales</taxon>
        <taxon>Streptomycetaceae</taxon>
        <taxon>Actinacidiphila</taxon>
    </lineage>
</organism>
<comment type="caution">
    <text evidence="1">The sequence shown here is derived from an EMBL/GenBank/DDBJ whole genome shotgun (WGS) entry which is preliminary data.</text>
</comment>
<dbReference type="AlphaFoldDB" id="A0A9W4GVJ6"/>
<dbReference type="RefSeq" id="WP_251500318.1">
    <property type="nucleotide sequence ID" value="NZ_CAJSLV010000106.1"/>
</dbReference>
<dbReference type="EMBL" id="CAJSLV010000106">
    <property type="protein sequence ID" value="CAG6398667.1"/>
    <property type="molecule type" value="Genomic_DNA"/>
</dbReference>
<proteinExistence type="predicted"/>